<dbReference type="InterPro" id="IPR008634">
    <property type="entry name" value="Gas-vesicle_GvpO"/>
</dbReference>
<name>A0ABU4LF32_9ACTN</name>
<evidence type="ECO:0000313" key="3">
    <source>
        <dbReference type="Proteomes" id="UP001271723"/>
    </source>
</evidence>
<comment type="caution">
    <text evidence="2">The sequence shown here is derived from an EMBL/GenBank/DDBJ whole genome shotgun (WGS) entry which is preliminary data.</text>
</comment>
<dbReference type="Proteomes" id="UP001271723">
    <property type="component" value="Unassembled WGS sequence"/>
</dbReference>
<keyword evidence="3" id="KW-1185">Reference proteome</keyword>
<evidence type="ECO:0000313" key="2">
    <source>
        <dbReference type="EMBL" id="MDX2914283.1"/>
    </source>
</evidence>
<evidence type="ECO:0000256" key="1">
    <source>
        <dbReference type="SAM" id="MobiDB-lite"/>
    </source>
</evidence>
<proteinExistence type="predicted"/>
<accession>A0ABU4LF32</accession>
<dbReference type="Pfam" id="PF05800">
    <property type="entry name" value="GvpO"/>
    <property type="match status" value="1"/>
</dbReference>
<feature type="region of interest" description="Disordered" evidence="1">
    <location>
        <begin position="1"/>
        <end position="33"/>
    </location>
</feature>
<feature type="compositionally biased region" description="Basic and acidic residues" evidence="1">
    <location>
        <begin position="1"/>
        <end position="29"/>
    </location>
</feature>
<gene>
    <name evidence="2" type="ORF">PV517_37125</name>
</gene>
<sequence>MTNGRESEKRRSSSRRHADDDDAAEERVSAPEAMRSALEQLTELLGRAPESVSALKPTDEGWEAQVEVLELERVPQTTSVMAGYRVVLDPAGKLLAYERGRRYTRAQVDRGTR</sequence>
<dbReference type="PIRSF" id="PIRSF028743">
    <property type="entry name" value="GvpO_protein"/>
    <property type="match status" value="1"/>
</dbReference>
<dbReference type="EMBL" id="JARAVY010000019">
    <property type="protein sequence ID" value="MDX2914283.1"/>
    <property type="molecule type" value="Genomic_DNA"/>
</dbReference>
<dbReference type="RefSeq" id="WP_086759702.1">
    <property type="nucleotide sequence ID" value="NZ_JAGJBZ010000003.1"/>
</dbReference>
<protein>
    <submittedName>
        <fullName evidence="2">Gas vesicle protein</fullName>
    </submittedName>
</protein>
<reference evidence="2 3" key="1">
    <citation type="journal article" date="2023" name="Microb. Genom.">
        <title>Mesoterricola silvestris gen. nov., sp. nov., Mesoterricola sediminis sp. nov., Geothrix oryzae sp. nov., Geothrix edaphica sp. nov., Geothrix rubra sp. nov., and Geothrix limicola sp. nov., six novel members of Acidobacteriota isolated from soils.</title>
        <authorList>
            <person name="Weisberg A.J."/>
            <person name="Pearce E."/>
            <person name="Kramer C.G."/>
            <person name="Chang J.H."/>
            <person name="Clarke C.R."/>
        </authorList>
    </citation>
    <scope>NUCLEOTIDE SEQUENCE [LARGE SCALE GENOMIC DNA]</scope>
    <source>
        <strain evidence="2 3">NRRL_B-2795</strain>
    </source>
</reference>
<organism evidence="2 3">
    <name type="scientific">Streptomyces griseiscabiei</name>
    <dbReference type="NCBI Taxonomy" id="2993540"/>
    <lineage>
        <taxon>Bacteria</taxon>
        <taxon>Bacillati</taxon>
        <taxon>Actinomycetota</taxon>
        <taxon>Actinomycetes</taxon>
        <taxon>Kitasatosporales</taxon>
        <taxon>Streptomycetaceae</taxon>
        <taxon>Streptomyces</taxon>
    </lineage>
</organism>